<dbReference type="InterPro" id="IPR047952">
    <property type="entry name" value="Transpos_IS4"/>
</dbReference>
<sequence length="401" mass="43855">MPRVGQVKVSDGERLTDRIAIGVLTSMFPPALIDEVIQRAGRVEQRHRLLPARVVVYFTLAMCLWADEGYEEVARLLVGGLQHMARWRGDWQVPSSGALTQARARLGGGVMKMLFERIASPTGTESPVGSWWRGLRLVAIDGTVFDLPDTGANSAHFGRPGSSRGEMQGAFPQARVVALVECGTHAIIDAEIGACSTGETTLARSLFKKLNKGMLLLVDRGFSGYDLWQGAAATGAELCWRTKSNTVLPVTTSLEDGSYLSALRPPKGNPGKLITVRVIEYTLAHPSRTKGEAPIRLITTLLDPAQAPALELAALYGERWEEESAFDELKTHQRGAGRVLRSKSPEMVTQEIYAHLLVYYAIRALINAAVEPQELDPDRVSFLASLRVIRRQVTDQAAFSP</sequence>
<protein>
    <submittedName>
        <fullName evidence="3">IS4 family transposase</fullName>
    </submittedName>
</protein>
<name>A0ABV3Y4X0_9ACTN</name>
<organism evidence="3 4">
    <name type="scientific">Ferrimicrobium acidiphilum</name>
    <dbReference type="NCBI Taxonomy" id="121039"/>
    <lineage>
        <taxon>Bacteria</taxon>
        <taxon>Bacillati</taxon>
        <taxon>Actinomycetota</taxon>
        <taxon>Acidimicrobiia</taxon>
        <taxon>Acidimicrobiales</taxon>
        <taxon>Acidimicrobiaceae</taxon>
        <taxon>Ferrimicrobium</taxon>
    </lineage>
</organism>
<dbReference type="Pfam" id="PF13006">
    <property type="entry name" value="Nterm_IS4"/>
    <property type="match status" value="1"/>
</dbReference>
<dbReference type="InterPro" id="IPR002559">
    <property type="entry name" value="Transposase_11"/>
</dbReference>
<evidence type="ECO:0000313" key="4">
    <source>
        <dbReference type="Proteomes" id="UP001560267"/>
    </source>
</evidence>
<dbReference type="Proteomes" id="UP001560267">
    <property type="component" value="Unassembled WGS sequence"/>
</dbReference>
<comment type="caution">
    <text evidence="3">The sequence shown here is derived from an EMBL/GenBank/DDBJ whole genome shotgun (WGS) entry which is preliminary data.</text>
</comment>
<dbReference type="InterPro" id="IPR012337">
    <property type="entry name" value="RNaseH-like_sf"/>
</dbReference>
<dbReference type="EMBL" id="JBFSHR010000066">
    <property type="protein sequence ID" value="MEX6430613.1"/>
    <property type="molecule type" value="Genomic_DNA"/>
</dbReference>
<dbReference type="SUPFAM" id="SSF53098">
    <property type="entry name" value="Ribonuclease H-like"/>
    <property type="match status" value="1"/>
</dbReference>
<accession>A0ABV3Y4X0</accession>
<keyword evidence="4" id="KW-1185">Reference proteome</keyword>
<evidence type="ECO:0000259" key="2">
    <source>
        <dbReference type="Pfam" id="PF13006"/>
    </source>
</evidence>
<dbReference type="PANTHER" id="PTHR37529:SF1">
    <property type="entry name" value="TRANSPOSASE INSG FOR INSERTION SEQUENCE ELEMENT IS4-RELATED"/>
    <property type="match status" value="1"/>
</dbReference>
<reference evidence="3 4" key="1">
    <citation type="submission" date="2024-07" db="EMBL/GenBank/DDBJ databases">
        <title>Draft Genome Sequence of Ferrimicrobium acidiphilum Strain YE2023, Isolated from a Pulp of Bioleach Reactor.</title>
        <authorList>
            <person name="Elkina Y.A."/>
            <person name="Bulaeva A.G."/>
            <person name="Beletsky A.V."/>
            <person name="Mardanov A.V."/>
        </authorList>
    </citation>
    <scope>NUCLEOTIDE SEQUENCE [LARGE SCALE GENOMIC DNA]</scope>
    <source>
        <strain evidence="3 4">YE2023</strain>
    </source>
</reference>
<dbReference type="NCBIfam" id="NF033592">
    <property type="entry name" value="transpos_IS4_1"/>
    <property type="match status" value="1"/>
</dbReference>
<feature type="domain" description="Transposase IS4-like" evidence="1">
    <location>
        <begin position="133"/>
        <end position="359"/>
    </location>
</feature>
<evidence type="ECO:0000313" key="3">
    <source>
        <dbReference type="EMBL" id="MEX6430613.1"/>
    </source>
</evidence>
<proteinExistence type="predicted"/>
<dbReference type="Pfam" id="PF01609">
    <property type="entry name" value="DDE_Tnp_1"/>
    <property type="match status" value="1"/>
</dbReference>
<evidence type="ECO:0000259" key="1">
    <source>
        <dbReference type="Pfam" id="PF01609"/>
    </source>
</evidence>
<dbReference type="PANTHER" id="PTHR37529">
    <property type="entry name" value="TRANSPOSASE INSG FOR INSERTION SEQUENCE ELEMENT IS4-RELATED"/>
    <property type="match status" value="1"/>
</dbReference>
<dbReference type="InterPro" id="IPR024473">
    <property type="entry name" value="Transposases_IS4_N"/>
</dbReference>
<feature type="domain" description="Transposase IS4 N-terminal" evidence="2">
    <location>
        <begin position="19"/>
        <end position="116"/>
    </location>
</feature>
<gene>
    <name evidence="3" type="ORF">AB6A68_12325</name>
</gene>